<feature type="domain" description="Piezo non-specific cation channel cap" evidence="8">
    <location>
        <begin position="415"/>
        <end position="702"/>
    </location>
</feature>
<dbReference type="InterPro" id="IPR056770">
    <property type="entry name" value="Piezo_THU9_anchor"/>
</dbReference>
<evidence type="ECO:0000259" key="8">
    <source>
        <dbReference type="Pfam" id="PF12166"/>
    </source>
</evidence>
<evidence type="ECO:0000259" key="10">
    <source>
        <dbReference type="Pfam" id="PF24874"/>
    </source>
</evidence>
<dbReference type="PANTHER" id="PTHR47049:SF6">
    <property type="entry name" value="PIEZO-TYPE MECHANOSENSITIVE ION CHANNEL COMPONENT"/>
    <property type="match status" value="1"/>
</dbReference>
<keyword evidence="7" id="KW-1133">Transmembrane helix</keyword>
<dbReference type="GeneID" id="102735364"/>
<dbReference type="Pfam" id="PF15917">
    <property type="entry name" value="Piezo_TM25-28"/>
    <property type="match status" value="1"/>
</dbReference>
<evidence type="ECO:0000256" key="3">
    <source>
        <dbReference type="ARBA" id="ARBA00022475"/>
    </source>
</evidence>
<keyword evidence="7" id="KW-0472">Membrane</keyword>
<dbReference type="GO" id="GO:0005886">
    <property type="term" value="C:plasma membrane"/>
    <property type="evidence" value="ECO:0007669"/>
    <property type="project" value="UniProtKB-SubCell"/>
</dbReference>
<feature type="transmembrane region" description="Helical" evidence="7">
    <location>
        <begin position="243"/>
        <end position="261"/>
    </location>
</feature>
<dbReference type="GO" id="GO:0008381">
    <property type="term" value="F:mechanosensitive monoatomic ion channel activity"/>
    <property type="evidence" value="ECO:0007669"/>
    <property type="project" value="InterPro"/>
</dbReference>
<keyword evidence="5" id="KW-0407">Ion channel</keyword>
<dbReference type="InterPro" id="IPR027272">
    <property type="entry name" value="Piezo"/>
</dbReference>
<evidence type="ECO:0000256" key="2">
    <source>
        <dbReference type="ARBA" id="ARBA00022448"/>
    </source>
</evidence>
<keyword evidence="4" id="KW-0406">Ion transport</keyword>
<keyword evidence="2" id="KW-0813">Transport</keyword>
<feature type="domain" description="Piezo TM25-28" evidence="9">
    <location>
        <begin position="1"/>
        <end position="183"/>
    </location>
</feature>
<evidence type="ECO:0000256" key="7">
    <source>
        <dbReference type="SAM" id="Phobius"/>
    </source>
</evidence>
<dbReference type="Pfam" id="PF12166">
    <property type="entry name" value="Piezo_cap"/>
    <property type="match status" value="1"/>
</dbReference>
<dbReference type="PANTHER" id="PTHR47049">
    <property type="entry name" value="PIEZO-TYPE MECHANOSENSITIVE ION CHANNEL HOMOLOG"/>
    <property type="match status" value="1"/>
</dbReference>
<feature type="domain" description="Piezo THU9 and anchor" evidence="10">
    <location>
        <begin position="235"/>
        <end position="377"/>
    </location>
</feature>
<feature type="region of interest" description="Disordered" evidence="6">
    <location>
        <begin position="23"/>
        <end position="79"/>
    </location>
</feature>
<evidence type="ECO:0000313" key="11">
    <source>
        <dbReference type="Proteomes" id="UP000245341"/>
    </source>
</evidence>
<proteinExistence type="predicted"/>
<dbReference type="OrthoDB" id="303066at2759"/>
<protein>
    <submittedName>
        <fullName evidence="12">Piezo-type mechanosensitive ion channel component 2</fullName>
    </submittedName>
</protein>
<evidence type="ECO:0000259" key="9">
    <source>
        <dbReference type="Pfam" id="PF15917"/>
    </source>
</evidence>
<sequence>GAELFQATIVKAVKARIEEEKKSMDQLKRQMDRIKARQQKYKKGKERMLSLTQESGEGQDIQKLSEEDDEREADKQKAKGKKKQWWRPWVDHASMVRSGDYYLFETDSEEEEEEELKKEEEEPPRRSAFQRAIGKFASAILALPKSVIKLPKTILQYLIRAAKFVYQAWITDPKTALRQRRKEKKRSAREEQKRRRKGSGEAFMNCPALWVSSLIIRQEKGLWSLLLETHEIIDFQRKFSQNLVAQLWYFVKCVYFGLSAYQIRCGYPTRVLGNFLTKSYNYVNLFLFQGFRLVPFLTELRAVMDWVWTDTTLSLSSWICVEDIYAHIFILKCWRESEKRYPQPRGQKKKKVVKYGMGGMIIVLLICIVWFPLLFMSLIKSVAGVINQPLDVSVTITLGGYQPIFTMSAQQSQLKVMDQPKFNKFMKAFSRDTGAMQFLENYEKEDITVAELEGNSNSLWTISPPSKQKMIEELMDPNSSFSVVFSWSIQRNMSLGAKAEIATDKLSFPLKNITRKNIAKMIAGNNTESSRTPVTIEKIYPYYVKAPSDSNSKPIKQLLSENNFMNITIILSRDNTTKSNSEWWVLNLTGNRIFNQHAQALELVVFNDKVSPPSLGFLAGYGIMGLYASVVLVIGKFVREFFSGISHSIMFEELPNVDRILKLCTDIFLVRETGELELEEDLYAKLIFLYRSPETMIKWTREKTN</sequence>
<keyword evidence="7" id="KW-0812">Transmembrane</keyword>
<evidence type="ECO:0000256" key="1">
    <source>
        <dbReference type="ARBA" id="ARBA00004651"/>
    </source>
</evidence>
<evidence type="ECO:0000256" key="6">
    <source>
        <dbReference type="SAM" id="MobiDB-lite"/>
    </source>
</evidence>
<dbReference type="RefSeq" id="XP_030878357.1">
    <property type="nucleotide sequence ID" value="XM_031022497.1"/>
</dbReference>
<reference evidence="12" key="1">
    <citation type="submission" date="2025-08" db="UniProtKB">
        <authorList>
            <consortium name="RefSeq"/>
        </authorList>
    </citation>
    <scope>IDENTIFICATION</scope>
    <source>
        <tissue evidence="12">Liver</tissue>
    </source>
</reference>
<accession>A0A7F8QAV2</accession>
<dbReference type="InterPro" id="IPR031805">
    <property type="entry name" value="Piezo_TM25-28"/>
</dbReference>
<keyword evidence="11" id="KW-1185">Reference proteome</keyword>
<dbReference type="Pfam" id="PF24874">
    <property type="entry name" value="Piezo_THU9_anchor"/>
    <property type="match status" value="1"/>
</dbReference>
<feature type="transmembrane region" description="Helical" evidence="7">
    <location>
        <begin position="315"/>
        <end position="334"/>
    </location>
</feature>
<feature type="region of interest" description="Disordered" evidence="6">
    <location>
        <begin position="180"/>
        <end position="199"/>
    </location>
</feature>
<feature type="transmembrane region" description="Helical" evidence="7">
    <location>
        <begin position="355"/>
        <end position="379"/>
    </location>
</feature>
<feature type="compositionally biased region" description="Basic and acidic residues" evidence="6">
    <location>
        <begin position="23"/>
        <end position="35"/>
    </location>
</feature>
<keyword evidence="3" id="KW-1003">Cell membrane</keyword>
<evidence type="ECO:0000313" key="12">
    <source>
        <dbReference type="RefSeq" id="XP_030878357.1"/>
    </source>
</evidence>
<feature type="transmembrane region" description="Helical" evidence="7">
    <location>
        <begin position="615"/>
        <end position="638"/>
    </location>
</feature>
<feature type="non-terminal residue" evidence="12">
    <location>
        <position position="1"/>
    </location>
</feature>
<gene>
    <name evidence="12" type="primary">LOC102735364</name>
</gene>
<dbReference type="KEGG" id="lww:102735364"/>
<organism evidence="11 12">
    <name type="scientific">Leptonychotes weddellii</name>
    <name type="common">Weddell seal</name>
    <name type="synonym">Otaria weddellii</name>
    <dbReference type="NCBI Taxonomy" id="9713"/>
    <lineage>
        <taxon>Eukaryota</taxon>
        <taxon>Metazoa</taxon>
        <taxon>Chordata</taxon>
        <taxon>Craniata</taxon>
        <taxon>Vertebrata</taxon>
        <taxon>Euteleostomi</taxon>
        <taxon>Mammalia</taxon>
        <taxon>Eutheria</taxon>
        <taxon>Laurasiatheria</taxon>
        <taxon>Carnivora</taxon>
        <taxon>Caniformia</taxon>
        <taxon>Pinnipedia</taxon>
        <taxon>Phocidae</taxon>
        <taxon>Monachinae</taxon>
        <taxon>Lobodontini</taxon>
        <taxon>Leptonychotes</taxon>
    </lineage>
</organism>
<dbReference type="InterPro" id="IPR031334">
    <property type="entry name" value="Piezo_cap_dom"/>
</dbReference>
<evidence type="ECO:0000256" key="5">
    <source>
        <dbReference type="ARBA" id="ARBA00023303"/>
    </source>
</evidence>
<feature type="transmembrane region" description="Helical" evidence="7">
    <location>
        <begin position="282"/>
        <end position="303"/>
    </location>
</feature>
<comment type="subcellular location">
    <subcellularLocation>
        <location evidence="1">Cell membrane</location>
        <topology evidence="1">Multi-pass membrane protein</topology>
    </subcellularLocation>
</comment>
<dbReference type="Proteomes" id="UP000245341">
    <property type="component" value="Unplaced"/>
</dbReference>
<feature type="compositionally biased region" description="Basic residues" evidence="6">
    <location>
        <begin position="36"/>
        <end position="45"/>
    </location>
</feature>
<name>A0A7F8QAV2_LEPWE</name>
<evidence type="ECO:0000256" key="4">
    <source>
        <dbReference type="ARBA" id="ARBA00023065"/>
    </source>
</evidence>
<dbReference type="AlphaFoldDB" id="A0A7F8QAV2"/>